<sequence length="57" mass="6087">MTHDTRPPASYRSLPQRELSLAAPTRAIARCPNASYRSQGTEIIVGFGATYGGGFST</sequence>
<evidence type="ECO:0000313" key="1">
    <source>
        <dbReference type="EMBL" id="GMA20982.1"/>
    </source>
</evidence>
<comment type="caution">
    <text evidence="1">The sequence shown here is derived from an EMBL/GenBank/DDBJ whole genome shotgun (WGS) entry which is preliminary data.</text>
</comment>
<proteinExistence type="predicted"/>
<reference evidence="2" key="1">
    <citation type="journal article" date="2019" name="Int. J. Syst. Evol. Microbiol.">
        <title>The Global Catalogue of Microorganisms (GCM) 10K type strain sequencing project: providing services to taxonomists for standard genome sequencing and annotation.</title>
        <authorList>
            <consortium name="The Broad Institute Genomics Platform"/>
            <consortium name="The Broad Institute Genome Sequencing Center for Infectious Disease"/>
            <person name="Wu L."/>
            <person name="Ma J."/>
        </authorList>
    </citation>
    <scope>NUCLEOTIDE SEQUENCE [LARGE SCALE GENOMIC DNA]</scope>
    <source>
        <strain evidence="2">NBRC 105830</strain>
    </source>
</reference>
<keyword evidence="2" id="KW-1185">Reference proteome</keyword>
<accession>A0ABQ6HRK1</accession>
<dbReference type="Proteomes" id="UP001157109">
    <property type="component" value="Unassembled WGS sequence"/>
</dbReference>
<organism evidence="1 2">
    <name type="scientific">Arsenicicoccus piscis</name>
    <dbReference type="NCBI Taxonomy" id="673954"/>
    <lineage>
        <taxon>Bacteria</taxon>
        <taxon>Bacillati</taxon>
        <taxon>Actinomycetota</taxon>
        <taxon>Actinomycetes</taxon>
        <taxon>Micrococcales</taxon>
        <taxon>Intrasporangiaceae</taxon>
        <taxon>Arsenicicoccus</taxon>
    </lineage>
</organism>
<gene>
    <name evidence="1" type="ORF">GCM10025862_30030</name>
</gene>
<evidence type="ECO:0000313" key="2">
    <source>
        <dbReference type="Proteomes" id="UP001157109"/>
    </source>
</evidence>
<name>A0ABQ6HRK1_9MICO</name>
<protein>
    <submittedName>
        <fullName evidence="1">Uncharacterized protein</fullName>
    </submittedName>
</protein>
<dbReference type="EMBL" id="BSUJ01000001">
    <property type="protein sequence ID" value="GMA20982.1"/>
    <property type="molecule type" value="Genomic_DNA"/>
</dbReference>